<dbReference type="GO" id="GO:0006353">
    <property type="term" value="P:DNA-templated transcription termination"/>
    <property type="evidence" value="ECO:0007669"/>
    <property type="project" value="UniProtKB-KW"/>
</dbReference>
<evidence type="ECO:0000313" key="5">
    <source>
        <dbReference type="Proteomes" id="UP000275267"/>
    </source>
</evidence>
<dbReference type="AlphaFoldDB" id="A0A3L6QLQ7"/>
<keyword evidence="3" id="KW-0809">Transit peptide</keyword>
<keyword evidence="2" id="KW-0806">Transcription termination</keyword>
<reference evidence="5" key="1">
    <citation type="journal article" date="2019" name="Nat. Commun.">
        <title>The genome of broomcorn millet.</title>
        <authorList>
            <person name="Zou C."/>
            <person name="Miki D."/>
            <person name="Li D."/>
            <person name="Tang Q."/>
            <person name="Xiao L."/>
            <person name="Rajput S."/>
            <person name="Deng P."/>
            <person name="Jia W."/>
            <person name="Huang R."/>
            <person name="Zhang M."/>
            <person name="Sun Y."/>
            <person name="Hu J."/>
            <person name="Fu X."/>
            <person name="Schnable P.S."/>
            <person name="Li F."/>
            <person name="Zhang H."/>
            <person name="Feng B."/>
            <person name="Zhu X."/>
            <person name="Liu R."/>
            <person name="Schnable J.C."/>
            <person name="Zhu J.-K."/>
            <person name="Zhang H."/>
        </authorList>
    </citation>
    <scope>NUCLEOTIDE SEQUENCE [LARGE SCALE GENOMIC DNA]</scope>
</reference>
<accession>A0A3L6QLQ7</accession>
<dbReference type="InterPro" id="IPR038538">
    <property type="entry name" value="MTERF_sf"/>
</dbReference>
<dbReference type="EMBL" id="PQIB02000012">
    <property type="protein sequence ID" value="RLM80815.1"/>
    <property type="molecule type" value="Genomic_DNA"/>
</dbReference>
<evidence type="ECO:0000313" key="4">
    <source>
        <dbReference type="EMBL" id="RLM80815.1"/>
    </source>
</evidence>
<protein>
    <submittedName>
        <fullName evidence="4">Uncharacterized protein</fullName>
    </submittedName>
</protein>
<dbReference type="PANTHER" id="PTHR13068">
    <property type="entry name" value="CGI-12 PROTEIN-RELATED"/>
    <property type="match status" value="1"/>
</dbReference>
<evidence type="ECO:0000256" key="2">
    <source>
        <dbReference type="ARBA" id="ARBA00022472"/>
    </source>
</evidence>
<name>A0A3L6QLQ7_PANMI</name>
<dbReference type="Pfam" id="PF02536">
    <property type="entry name" value="mTERF"/>
    <property type="match status" value="1"/>
</dbReference>
<keyword evidence="5" id="KW-1185">Reference proteome</keyword>
<sequence>MFRHALEAIYNISPRRISAKLDFLKKILGCSESEVCTAVGKFPSILALSEDNLRTEVGFSMKNRLMPWNYVLKVLKTKGLVKKDIEFYGVANMSEKRFTMRFVEHYSVTIPRLEGAYAAACAGQVPPEI</sequence>
<comment type="caution">
    <text evidence="4">The sequence shown here is derived from an EMBL/GenBank/DDBJ whole genome shotgun (WGS) entry which is preliminary data.</text>
</comment>
<dbReference type="GO" id="GO:0003676">
    <property type="term" value="F:nucleic acid binding"/>
    <property type="evidence" value="ECO:0007669"/>
    <property type="project" value="InterPro"/>
</dbReference>
<comment type="similarity">
    <text evidence="1">Belongs to the mTERF family.</text>
</comment>
<dbReference type="PANTHER" id="PTHR13068:SF39">
    <property type="entry name" value="OS02G0749900 PROTEIN"/>
    <property type="match status" value="1"/>
</dbReference>
<gene>
    <name evidence="4" type="ORF">C2845_PM12G27180</name>
</gene>
<dbReference type="InterPro" id="IPR003690">
    <property type="entry name" value="MTERF"/>
</dbReference>
<dbReference type="Gene3D" id="1.25.70.10">
    <property type="entry name" value="Transcription termination factor 3, mitochondrial"/>
    <property type="match status" value="1"/>
</dbReference>
<dbReference type="OrthoDB" id="641315at2759"/>
<evidence type="ECO:0000256" key="3">
    <source>
        <dbReference type="ARBA" id="ARBA00022946"/>
    </source>
</evidence>
<keyword evidence="2" id="KW-0804">Transcription</keyword>
<keyword evidence="2" id="KW-0805">Transcription regulation</keyword>
<proteinExistence type="inferred from homology"/>
<dbReference type="STRING" id="4540.A0A3L6QLQ7"/>
<dbReference type="Proteomes" id="UP000275267">
    <property type="component" value="Unassembled WGS sequence"/>
</dbReference>
<organism evidence="4 5">
    <name type="scientific">Panicum miliaceum</name>
    <name type="common">Proso millet</name>
    <name type="synonym">Broomcorn millet</name>
    <dbReference type="NCBI Taxonomy" id="4540"/>
    <lineage>
        <taxon>Eukaryota</taxon>
        <taxon>Viridiplantae</taxon>
        <taxon>Streptophyta</taxon>
        <taxon>Embryophyta</taxon>
        <taxon>Tracheophyta</taxon>
        <taxon>Spermatophyta</taxon>
        <taxon>Magnoliopsida</taxon>
        <taxon>Liliopsida</taxon>
        <taxon>Poales</taxon>
        <taxon>Poaceae</taxon>
        <taxon>PACMAD clade</taxon>
        <taxon>Panicoideae</taxon>
        <taxon>Panicodae</taxon>
        <taxon>Paniceae</taxon>
        <taxon>Panicinae</taxon>
        <taxon>Panicum</taxon>
        <taxon>Panicum sect. Panicum</taxon>
    </lineage>
</organism>
<evidence type="ECO:0000256" key="1">
    <source>
        <dbReference type="ARBA" id="ARBA00007692"/>
    </source>
</evidence>